<feature type="transmembrane region" description="Helical" evidence="7">
    <location>
        <begin position="414"/>
        <end position="430"/>
    </location>
</feature>
<feature type="transmembrane region" description="Helical" evidence="7">
    <location>
        <begin position="555"/>
        <end position="576"/>
    </location>
</feature>
<proteinExistence type="predicted"/>
<evidence type="ECO:0000313" key="10">
    <source>
        <dbReference type="EMBL" id="MEP1062223.1"/>
    </source>
</evidence>
<feature type="transmembrane region" description="Helical" evidence="7">
    <location>
        <begin position="637"/>
        <end position="655"/>
    </location>
</feature>
<dbReference type="PANTHER" id="PTHR24221">
    <property type="entry name" value="ATP-BINDING CASSETTE SUB-FAMILY B"/>
    <property type="match status" value="1"/>
</dbReference>
<name>A0ABV0KSK3_9CYAN</name>
<comment type="subcellular location">
    <subcellularLocation>
        <location evidence="1">Cell membrane</location>
        <topology evidence="1">Multi-pass membrane protein</topology>
    </subcellularLocation>
</comment>
<accession>A0ABV0KSK3</accession>
<dbReference type="SUPFAM" id="SSF52540">
    <property type="entry name" value="P-loop containing nucleoside triphosphate hydrolases"/>
    <property type="match status" value="1"/>
</dbReference>
<dbReference type="PANTHER" id="PTHR24221:SF654">
    <property type="entry name" value="ATP-BINDING CASSETTE SUB-FAMILY B MEMBER 6"/>
    <property type="match status" value="1"/>
</dbReference>
<evidence type="ECO:0000256" key="6">
    <source>
        <dbReference type="ARBA" id="ARBA00023136"/>
    </source>
</evidence>
<evidence type="ECO:0000256" key="5">
    <source>
        <dbReference type="ARBA" id="ARBA00022989"/>
    </source>
</evidence>
<dbReference type="InterPro" id="IPR036640">
    <property type="entry name" value="ABC1_TM_sf"/>
</dbReference>
<dbReference type="PROSITE" id="PS00211">
    <property type="entry name" value="ABC_TRANSPORTER_1"/>
    <property type="match status" value="1"/>
</dbReference>
<dbReference type="Gene3D" id="1.20.1560.10">
    <property type="entry name" value="ABC transporter type 1, transmembrane domain"/>
    <property type="match status" value="1"/>
</dbReference>
<organism evidence="10 11">
    <name type="scientific">Stenomitos frigidus AS-A4</name>
    <dbReference type="NCBI Taxonomy" id="2933935"/>
    <lineage>
        <taxon>Bacteria</taxon>
        <taxon>Bacillati</taxon>
        <taxon>Cyanobacteriota</taxon>
        <taxon>Cyanophyceae</taxon>
        <taxon>Leptolyngbyales</taxon>
        <taxon>Leptolyngbyaceae</taxon>
        <taxon>Stenomitos</taxon>
    </lineage>
</organism>
<protein>
    <submittedName>
        <fullName evidence="10">NHLP bacteriocin export ABC transporter permease/ATPase subunit</fullName>
    </submittedName>
</protein>
<evidence type="ECO:0000256" key="1">
    <source>
        <dbReference type="ARBA" id="ARBA00004651"/>
    </source>
</evidence>
<keyword evidence="11" id="KW-1185">Reference proteome</keyword>
<reference evidence="10 11" key="1">
    <citation type="submission" date="2022-04" db="EMBL/GenBank/DDBJ databases">
        <title>Positive selection, recombination, and allopatry shape intraspecific diversity of widespread and dominant cyanobacteria.</title>
        <authorList>
            <person name="Wei J."/>
            <person name="Shu W."/>
            <person name="Hu C."/>
        </authorList>
    </citation>
    <scope>NUCLEOTIDE SEQUENCE [LARGE SCALE GENOMIC DNA]</scope>
    <source>
        <strain evidence="10 11">AS-A4</strain>
    </source>
</reference>
<evidence type="ECO:0000259" key="9">
    <source>
        <dbReference type="PROSITE" id="PS50929"/>
    </source>
</evidence>
<dbReference type="InterPro" id="IPR022515">
    <property type="entry name" value="NHPM_micro_ABC2"/>
</dbReference>
<dbReference type="Pfam" id="PF00005">
    <property type="entry name" value="ABC_tran"/>
    <property type="match status" value="1"/>
</dbReference>
<keyword evidence="2 7" id="KW-0812">Transmembrane</keyword>
<dbReference type="InterPro" id="IPR003439">
    <property type="entry name" value="ABC_transporter-like_ATP-bd"/>
</dbReference>
<dbReference type="Gene3D" id="3.40.50.300">
    <property type="entry name" value="P-loop containing nucleotide triphosphate hydrolases"/>
    <property type="match status" value="1"/>
</dbReference>
<dbReference type="SUPFAM" id="SSF90123">
    <property type="entry name" value="ABC transporter transmembrane region"/>
    <property type="match status" value="1"/>
</dbReference>
<dbReference type="Proteomes" id="UP001476950">
    <property type="component" value="Unassembled WGS sequence"/>
</dbReference>
<dbReference type="Pfam" id="PF00664">
    <property type="entry name" value="ABC_membrane"/>
    <property type="match status" value="1"/>
</dbReference>
<dbReference type="PROSITE" id="PS50929">
    <property type="entry name" value="ABC_TM1F"/>
    <property type="match status" value="1"/>
</dbReference>
<keyword evidence="5 7" id="KW-1133">Transmembrane helix</keyword>
<dbReference type="InterPro" id="IPR003593">
    <property type="entry name" value="AAA+_ATPase"/>
</dbReference>
<evidence type="ECO:0000256" key="3">
    <source>
        <dbReference type="ARBA" id="ARBA00022741"/>
    </source>
</evidence>
<dbReference type="InterPro" id="IPR011527">
    <property type="entry name" value="ABC1_TM_dom"/>
</dbReference>
<keyword evidence="3" id="KW-0547">Nucleotide-binding</keyword>
<evidence type="ECO:0000256" key="7">
    <source>
        <dbReference type="SAM" id="Phobius"/>
    </source>
</evidence>
<dbReference type="PROSITE" id="PS50893">
    <property type="entry name" value="ABC_TRANSPORTER_2"/>
    <property type="match status" value="1"/>
</dbReference>
<feature type="transmembrane region" description="Helical" evidence="7">
    <location>
        <begin position="530"/>
        <end position="549"/>
    </location>
</feature>
<feature type="domain" description="ABC transmembrane type-1" evidence="9">
    <location>
        <begin position="415"/>
        <end position="702"/>
    </location>
</feature>
<sequence>MVSQLETKAQEQACKLRGNQPMLLNQPETMWVIQSGSVALFAVMVGQDGLEGTRHYLFSASSGEALFGRTPSSEPHQRQLLAVPIEETELLQVQSGELRQRLVRQDEPTIAQIDHWVNQLGAAPSQSPVPGIHTKAAGAARVSLTRQQTLQPTGGTVVWMQIQQGTVRWNGSEELLLNPSTGLVPFSDRLWMEALDDVQLVTQSTEDIQNLDALLVGLSQLQTYVLSGIDRLEQQAAQAELQRLQAQARLNYQVTTEALGELASTLGTSAADFFADDSPLLVAARAIGKVLGVTIHPPAASEDFKRVKEPLEAIMRASRVRMRRVLLRDHWWTKGSGPLAAYTRETNQLVALLPVSATCYHLFNPVDRTHTPIDADIAATLTPVAYMFYRPLPDKALKTLELLRFALKGCVKDLLVILVTGIAATLLGMFTPQATAMLIDNAIPDADRGLLLQVGLGLLVVALGTAAFRIAQGLAILRVETVSDAATQAAVWDRLLSLPVSFFRQYTTGDLQSRVTSISQIRRQLSGTTVINLVSALFALLNLGLLFYYNVKLALVAIAVALVTIAVTTLSGIMLIRKIRPLLELQGTIFGHTVQLINGLSKLRVAGAEERAFATWSKRYSQQVKLNLSTQHLEDGIALFNTLLPTLTSAILFWLTMQLLAEAKTAGTAGLTVGTFLAFNSAFGTFIGGATNLSNTATNLLQVIPQAKRAQPILATVPEVDLSKADPGRLTGKISIDHITFRYRDSGALTLDDVSLHAEPGEFIALVGGSGSGKSTLFRLLLGFETPESGTIAYDGQDLTGLNVEAVRRQLGVVLQGGRLLSGSIFDNIASGAQITLNEAWEAAQMAGFAEDVAAMPMEMHTVISEGGGNLSGGQRQRLLIARALVLKPRILLFDEATSALDNRTQAIVSESLDRLQVTRLVIAHRLSTIRNAHRIYVLQGGRVTQQGCFKELAAQAGLFAELMKRQMG</sequence>
<dbReference type="SMART" id="SM00382">
    <property type="entry name" value="AAA"/>
    <property type="match status" value="1"/>
</dbReference>
<evidence type="ECO:0000256" key="2">
    <source>
        <dbReference type="ARBA" id="ARBA00022692"/>
    </source>
</evidence>
<keyword evidence="4" id="KW-0067">ATP-binding</keyword>
<dbReference type="NCBIfam" id="TIGR03797">
    <property type="entry name" value="NHLM_micro_ABC2"/>
    <property type="match status" value="1"/>
</dbReference>
<dbReference type="InterPro" id="IPR027417">
    <property type="entry name" value="P-loop_NTPase"/>
</dbReference>
<dbReference type="InterPro" id="IPR039421">
    <property type="entry name" value="Type_1_exporter"/>
</dbReference>
<evidence type="ECO:0000259" key="8">
    <source>
        <dbReference type="PROSITE" id="PS50893"/>
    </source>
</evidence>
<feature type="transmembrane region" description="Helical" evidence="7">
    <location>
        <begin position="450"/>
        <end position="468"/>
    </location>
</feature>
<keyword evidence="6 7" id="KW-0472">Membrane</keyword>
<dbReference type="RefSeq" id="WP_190452612.1">
    <property type="nucleotide sequence ID" value="NZ_JAMPLM010000057.1"/>
</dbReference>
<comment type="caution">
    <text evidence="10">The sequence shown here is derived from an EMBL/GenBank/DDBJ whole genome shotgun (WGS) entry which is preliminary data.</text>
</comment>
<dbReference type="EMBL" id="JAMPLM010000057">
    <property type="protein sequence ID" value="MEP1062223.1"/>
    <property type="molecule type" value="Genomic_DNA"/>
</dbReference>
<evidence type="ECO:0000313" key="11">
    <source>
        <dbReference type="Proteomes" id="UP001476950"/>
    </source>
</evidence>
<evidence type="ECO:0000256" key="4">
    <source>
        <dbReference type="ARBA" id="ARBA00022840"/>
    </source>
</evidence>
<dbReference type="InterPro" id="IPR017871">
    <property type="entry name" value="ABC_transporter-like_CS"/>
</dbReference>
<feature type="domain" description="ABC transporter" evidence="8">
    <location>
        <begin position="734"/>
        <end position="966"/>
    </location>
</feature>
<gene>
    <name evidence="10" type="ORF">NDI38_28015</name>
</gene>